<gene>
    <name evidence="2" type="ORF">BJ322DRAFT_1008170</name>
</gene>
<evidence type="ECO:0000313" key="3">
    <source>
        <dbReference type="Proteomes" id="UP000736335"/>
    </source>
</evidence>
<dbReference type="EMBL" id="WIUZ02000010">
    <property type="protein sequence ID" value="KAF9783138.1"/>
    <property type="molecule type" value="Genomic_DNA"/>
</dbReference>
<dbReference type="InterPro" id="IPR054416">
    <property type="entry name" value="GST_UstS-like_C"/>
</dbReference>
<dbReference type="InterPro" id="IPR036249">
    <property type="entry name" value="Thioredoxin-like_sf"/>
</dbReference>
<comment type="caution">
    <text evidence="2">The sequence shown here is derived from an EMBL/GenBank/DDBJ whole genome shotgun (WGS) entry which is preliminary data.</text>
</comment>
<accession>A0A9P6L5K1</accession>
<dbReference type="Proteomes" id="UP000736335">
    <property type="component" value="Unassembled WGS sequence"/>
</dbReference>
<dbReference type="AlphaFoldDB" id="A0A9P6L5K1"/>
<dbReference type="Pfam" id="PF22041">
    <property type="entry name" value="GST_C_7"/>
    <property type="match status" value="1"/>
</dbReference>
<protein>
    <recommendedName>
        <fullName evidence="1">GST N-terminal domain-containing protein</fullName>
    </recommendedName>
</protein>
<organism evidence="2 3">
    <name type="scientific">Thelephora terrestris</name>
    <dbReference type="NCBI Taxonomy" id="56493"/>
    <lineage>
        <taxon>Eukaryota</taxon>
        <taxon>Fungi</taxon>
        <taxon>Dikarya</taxon>
        <taxon>Basidiomycota</taxon>
        <taxon>Agaricomycotina</taxon>
        <taxon>Agaricomycetes</taxon>
        <taxon>Thelephorales</taxon>
        <taxon>Thelephoraceae</taxon>
        <taxon>Thelephora</taxon>
    </lineage>
</organism>
<reference evidence="2" key="2">
    <citation type="submission" date="2020-11" db="EMBL/GenBank/DDBJ databases">
        <authorList>
            <consortium name="DOE Joint Genome Institute"/>
            <person name="Kuo A."/>
            <person name="Miyauchi S."/>
            <person name="Kiss E."/>
            <person name="Drula E."/>
            <person name="Kohler A."/>
            <person name="Sanchez-Garcia M."/>
            <person name="Andreopoulos B."/>
            <person name="Barry K.W."/>
            <person name="Bonito G."/>
            <person name="Buee M."/>
            <person name="Carver A."/>
            <person name="Chen C."/>
            <person name="Cichocki N."/>
            <person name="Clum A."/>
            <person name="Culley D."/>
            <person name="Crous P.W."/>
            <person name="Fauchery L."/>
            <person name="Girlanda M."/>
            <person name="Hayes R."/>
            <person name="Keri Z."/>
            <person name="Labutti K."/>
            <person name="Lipzen A."/>
            <person name="Lombard V."/>
            <person name="Magnuson J."/>
            <person name="Maillard F."/>
            <person name="Morin E."/>
            <person name="Murat C."/>
            <person name="Nolan M."/>
            <person name="Ohm R."/>
            <person name="Pangilinan J."/>
            <person name="Pereira M."/>
            <person name="Perotto S."/>
            <person name="Peter M."/>
            <person name="Riley R."/>
            <person name="Sitrit Y."/>
            <person name="Stielow B."/>
            <person name="Szollosi G."/>
            <person name="Zifcakova L."/>
            <person name="Stursova M."/>
            <person name="Spatafora J.W."/>
            <person name="Tedersoo L."/>
            <person name="Vaario L.-M."/>
            <person name="Yamada A."/>
            <person name="Yan M."/>
            <person name="Wang P."/>
            <person name="Xu J."/>
            <person name="Bruns T."/>
            <person name="Baldrian P."/>
            <person name="Vilgalys R."/>
            <person name="Henrissat B."/>
            <person name="Grigoriev I.V."/>
            <person name="Hibbett D."/>
            <person name="Nagy L.G."/>
            <person name="Martin F.M."/>
        </authorList>
    </citation>
    <scope>NUCLEOTIDE SEQUENCE</scope>
    <source>
        <strain evidence="2">UH-Tt-Lm1</strain>
    </source>
</reference>
<dbReference type="PROSITE" id="PS50404">
    <property type="entry name" value="GST_NTER"/>
    <property type="match status" value="1"/>
</dbReference>
<dbReference type="Gene3D" id="1.20.1050.10">
    <property type="match status" value="1"/>
</dbReference>
<name>A0A9P6L5K1_9AGAM</name>
<keyword evidence="3" id="KW-1185">Reference proteome</keyword>
<dbReference type="Gene3D" id="3.40.30.10">
    <property type="entry name" value="Glutaredoxin"/>
    <property type="match status" value="1"/>
</dbReference>
<dbReference type="OrthoDB" id="4951845at2759"/>
<reference evidence="2" key="1">
    <citation type="journal article" date="2020" name="Nat. Commun.">
        <title>Large-scale genome sequencing of mycorrhizal fungi provides insights into the early evolution of symbiotic traits.</title>
        <authorList>
            <person name="Miyauchi S."/>
            <person name="Kiss E."/>
            <person name="Kuo A."/>
            <person name="Drula E."/>
            <person name="Kohler A."/>
            <person name="Sanchez-Garcia M."/>
            <person name="Morin E."/>
            <person name="Andreopoulos B."/>
            <person name="Barry K.W."/>
            <person name="Bonito G."/>
            <person name="Buee M."/>
            <person name="Carver A."/>
            <person name="Chen C."/>
            <person name="Cichocki N."/>
            <person name="Clum A."/>
            <person name="Culley D."/>
            <person name="Crous P.W."/>
            <person name="Fauchery L."/>
            <person name="Girlanda M."/>
            <person name="Hayes R.D."/>
            <person name="Keri Z."/>
            <person name="LaButti K."/>
            <person name="Lipzen A."/>
            <person name="Lombard V."/>
            <person name="Magnuson J."/>
            <person name="Maillard F."/>
            <person name="Murat C."/>
            <person name="Nolan M."/>
            <person name="Ohm R.A."/>
            <person name="Pangilinan J."/>
            <person name="Pereira M.F."/>
            <person name="Perotto S."/>
            <person name="Peter M."/>
            <person name="Pfister S."/>
            <person name="Riley R."/>
            <person name="Sitrit Y."/>
            <person name="Stielow J.B."/>
            <person name="Szollosi G."/>
            <person name="Zifcakova L."/>
            <person name="Stursova M."/>
            <person name="Spatafora J.W."/>
            <person name="Tedersoo L."/>
            <person name="Vaario L.M."/>
            <person name="Yamada A."/>
            <person name="Yan M."/>
            <person name="Wang P."/>
            <person name="Xu J."/>
            <person name="Bruns T."/>
            <person name="Baldrian P."/>
            <person name="Vilgalys R."/>
            <person name="Dunand C."/>
            <person name="Henrissat B."/>
            <person name="Grigoriev I.V."/>
            <person name="Hibbett D."/>
            <person name="Nagy L.G."/>
            <person name="Martin F.M."/>
        </authorList>
    </citation>
    <scope>NUCLEOTIDE SEQUENCE</scope>
    <source>
        <strain evidence="2">UH-Tt-Lm1</strain>
    </source>
</reference>
<feature type="domain" description="GST N-terminal" evidence="1">
    <location>
        <begin position="13"/>
        <end position="104"/>
    </location>
</feature>
<sequence>MSNQIIFYDVSIQSSVRANKGYAPNTLPVRYALNYKKLPYKTVWIEYHEIEPVAKKLGAKGTRFKPNGDPWYTVPLIHDRSTGVVMSESSDIVQYLDKQYPSSPRVITPGTLAFETAYYRYFQTGVMAKWPGPIHQYLYETISPEAAAFIKGLREAALGDTLVNIAKDPQSHWDAYKDALSRVALPVYEKAEGIFLKGNQPGWADFVTASALLSIKLLYGADSKEWKYIETWDNGRWTKLIKDLEPYAHIDE</sequence>
<proteinExistence type="predicted"/>
<evidence type="ECO:0000259" key="1">
    <source>
        <dbReference type="PROSITE" id="PS50404"/>
    </source>
</evidence>
<evidence type="ECO:0000313" key="2">
    <source>
        <dbReference type="EMBL" id="KAF9783138.1"/>
    </source>
</evidence>
<dbReference type="SUPFAM" id="SSF52833">
    <property type="entry name" value="Thioredoxin-like"/>
    <property type="match status" value="1"/>
</dbReference>
<dbReference type="InterPro" id="IPR004045">
    <property type="entry name" value="Glutathione_S-Trfase_N"/>
</dbReference>
<dbReference type="Pfam" id="PF13409">
    <property type="entry name" value="GST_N_2"/>
    <property type="match status" value="1"/>
</dbReference>